<dbReference type="PANTHER" id="PTHR10434">
    <property type="entry name" value="1-ACYL-SN-GLYCEROL-3-PHOSPHATE ACYLTRANSFERASE"/>
    <property type="match status" value="1"/>
</dbReference>
<evidence type="ECO:0000256" key="1">
    <source>
        <dbReference type="ARBA" id="ARBA00022679"/>
    </source>
</evidence>
<dbReference type="CDD" id="cd07989">
    <property type="entry name" value="LPLAT_AGPAT-like"/>
    <property type="match status" value="1"/>
</dbReference>
<dbReference type="GO" id="GO:0003841">
    <property type="term" value="F:1-acylglycerol-3-phosphate O-acyltransferase activity"/>
    <property type="evidence" value="ECO:0007669"/>
    <property type="project" value="TreeGrafter"/>
</dbReference>
<protein>
    <submittedName>
        <fullName evidence="4">Phospho-beta-glycosidase</fullName>
    </submittedName>
</protein>
<dbReference type="GO" id="GO:0006654">
    <property type="term" value="P:phosphatidic acid biosynthetic process"/>
    <property type="evidence" value="ECO:0007669"/>
    <property type="project" value="TreeGrafter"/>
</dbReference>
<evidence type="ECO:0000256" key="2">
    <source>
        <dbReference type="ARBA" id="ARBA00023315"/>
    </source>
</evidence>
<dbReference type="STRING" id="1600.LBAT_0086"/>
<evidence type="ECO:0000259" key="3">
    <source>
        <dbReference type="SMART" id="SM00563"/>
    </source>
</evidence>
<dbReference type="PATRIC" id="fig|1600.4.peg.86"/>
<keyword evidence="4" id="KW-0326">Glycosidase</keyword>
<dbReference type="InterPro" id="IPR002123">
    <property type="entry name" value="Plipid/glycerol_acylTrfase"/>
</dbReference>
<dbReference type="Pfam" id="PF01553">
    <property type="entry name" value="Acyltransferase"/>
    <property type="match status" value="1"/>
</dbReference>
<keyword evidence="1" id="KW-0808">Transferase</keyword>
<evidence type="ECO:0000313" key="4">
    <source>
        <dbReference type="EMBL" id="BAQ56475.1"/>
    </source>
</evidence>
<feature type="domain" description="Phospholipid/glycerol acyltransferase" evidence="3">
    <location>
        <begin position="93"/>
        <end position="209"/>
    </location>
</feature>
<accession>A0A0D6A1R3</accession>
<evidence type="ECO:0000313" key="5">
    <source>
        <dbReference type="Proteomes" id="UP000035709"/>
    </source>
</evidence>
<keyword evidence="4" id="KW-0378">Hydrolase</keyword>
<dbReference type="KEGG" id="lae:LBAT_0086"/>
<reference evidence="4 5" key="1">
    <citation type="submission" date="2015-03" db="EMBL/GenBank/DDBJ databases">
        <title>Complete genome sequence of Lactobacillus acetotolerans NBRC 13120.</title>
        <authorList>
            <person name="Toh H."/>
            <person name="Morita H."/>
            <person name="Fujita N."/>
        </authorList>
    </citation>
    <scope>NUCLEOTIDE SEQUENCE [LARGE SCALE GENOMIC DNA]</scope>
    <source>
        <strain evidence="4 5">NBRC 13120</strain>
    </source>
</reference>
<keyword evidence="2" id="KW-0012">Acyltransferase</keyword>
<dbReference type="AlphaFoldDB" id="A0A0D6A1R3"/>
<name>A0A0D6A1R3_9LACO</name>
<organism evidence="4 5">
    <name type="scientific">Lactobacillus acetotolerans</name>
    <dbReference type="NCBI Taxonomy" id="1600"/>
    <lineage>
        <taxon>Bacteria</taxon>
        <taxon>Bacillati</taxon>
        <taxon>Bacillota</taxon>
        <taxon>Bacilli</taxon>
        <taxon>Lactobacillales</taxon>
        <taxon>Lactobacillaceae</taxon>
        <taxon>Lactobacillus</taxon>
    </lineage>
</organism>
<dbReference type="RefSeq" id="WP_060459049.1">
    <property type="nucleotide sequence ID" value="NZ_AP014808.1"/>
</dbReference>
<keyword evidence="5" id="KW-1185">Reference proteome</keyword>
<dbReference type="GO" id="GO:0016798">
    <property type="term" value="F:hydrolase activity, acting on glycosyl bonds"/>
    <property type="evidence" value="ECO:0007669"/>
    <property type="project" value="UniProtKB-KW"/>
</dbReference>
<dbReference type="PANTHER" id="PTHR10434:SF11">
    <property type="entry name" value="1-ACYL-SN-GLYCEROL-3-PHOSPHATE ACYLTRANSFERASE"/>
    <property type="match status" value="1"/>
</dbReference>
<proteinExistence type="predicted"/>
<dbReference type="SMART" id="SM00563">
    <property type="entry name" value="PlsC"/>
    <property type="match status" value="1"/>
</dbReference>
<dbReference type="Proteomes" id="UP000035709">
    <property type="component" value="Chromosome"/>
</dbReference>
<dbReference type="OrthoDB" id="2040407at2"/>
<dbReference type="EMBL" id="AP014808">
    <property type="protein sequence ID" value="BAQ56475.1"/>
    <property type="molecule type" value="Genomic_DNA"/>
</dbReference>
<gene>
    <name evidence="4" type="ORF">LBAT_0086</name>
</gene>
<sequence>MIIGADRERVIKNIKKAANARDFTAKVEVGDPVMSLKDRAELVNNFWKGQKSFSGKVNNDIGHIFFNALTKILTSSTEFRGLNLLKNLPKGGAIVTANHFNQIDSLPIKRLADKTHHKLSIVIEDTNLKLPGILSYLMTYVGTIPLIKSTSYIANKFPKHLHDALENNNWVLIFPEQEMWWNYRKPRKLRRGAYYFAAEQNVPIVSTFIEIQPLPKLEKDHPDFYQTKYIVHVLPTIYPDVSLNAHDNSKQMMEKDYQKKVAAYEQIYGKKLNYDFTPWDIAGWRNKANLPK</sequence>
<dbReference type="SUPFAM" id="SSF69593">
    <property type="entry name" value="Glycerol-3-phosphate (1)-acyltransferase"/>
    <property type="match status" value="1"/>
</dbReference>